<dbReference type="EMBL" id="LAZR01042045">
    <property type="protein sequence ID" value="KKL10480.1"/>
    <property type="molecule type" value="Genomic_DNA"/>
</dbReference>
<sequence>MVVRTEILSRPKGGLYNQFDEVEDVATTSAFVTALDIDLRAVRESVVI</sequence>
<proteinExistence type="predicted"/>
<name>A0A0F9AM58_9ZZZZ</name>
<gene>
    <name evidence="1" type="ORF">LCGC14_2555350</name>
</gene>
<evidence type="ECO:0000313" key="1">
    <source>
        <dbReference type="EMBL" id="KKL10480.1"/>
    </source>
</evidence>
<comment type="caution">
    <text evidence="1">The sequence shown here is derived from an EMBL/GenBank/DDBJ whole genome shotgun (WGS) entry which is preliminary data.</text>
</comment>
<protein>
    <submittedName>
        <fullName evidence="1">Uncharacterized protein</fullName>
    </submittedName>
</protein>
<organism evidence="1">
    <name type="scientific">marine sediment metagenome</name>
    <dbReference type="NCBI Taxonomy" id="412755"/>
    <lineage>
        <taxon>unclassified sequences</taxon>
        <taxon>metagenomes</taxon>
        <taxon>ecological metagenomes</taxon>
    </lineage>
</organism>
<reference evidence="1" key="1">
    <citation type="journal article" date="2015" name="Nature">
        <title>Complex archaea that bridge the gap between prokaryotes and eukaryotes.</title>
        <authorList>
            <person name="Spang A."/>
            <person name="Saw J.H."/>
            <person name="Jorgensen S.L."/>
            <person name="Zaremba-Niedzwiedzka K."/>
            <person name="Martijn J."/>
            <person name="Lind A.E."/>
            <person name="van Eijk R."/>
            <person name="Schleper C."/>
            <person name="Guy L."/>
            <person name="Ettema T.J."/>
        </authorList>
    </citation>
    <scope>NUCLEOTIDE SEQUENCE</scope>
</reference>
<dbReference type="AlphaFoldDB" id="A0A0F9AM58"/>
<feature type="non-terminal residue" evidence="1">
    <location>
        <position position="48"/>
    </location>
</feature>
<accession>A0A0F9AM58</accession>